<feature type="transmembrane region" description="Helical" evidence="1">
    <location>
        <begin position="119"/>
        <end position="141"/>
    </location>
</feature>
<feature type="transmembrane region" description="Helical" evidence="1">
    <location>
        <begin position="226"/>
        <end position="243"/>
    </location>
</feature>
<gene>
    <name evidence="2" type="ORF">Sru01_66140</name>
</gene>
<keyword evidence="1" id="KW-0472">Membrane</keyword>
<evidence type="ECO:0000313" key="3">
    <source>
        <dbReference type="Proteomes" id="UP000655287"/>
    </source>
</evidence>
<evidence type="ECO:0000313" key="2">
    <source>
        <dbReference type="EMBL" id="GII81632.1"/>
    </source>
</evidence>
<feature type="transmembrane region" description="Helical" evidence="1">
    <location>
        <begin position="263"/>
        <end position="284"/>
    </location>
</feature>
<feature type="transmembrane region" description="Helical" evidence="1">
    <location>
        <begin position="78"/>
        <end position="99"/>
    </location>
</feature>
<dbReference type="RefSeq" id="WP_203994176.1">
    <property type="nucleotide sequence ID" value="NZ_BOOU01000104.1"/>
</dbReference>
<keyword evidence="1" id="KW-1133">Transmembrane helix</keyword>
<protein>
    <submittedName>
        <fullName evidence="2">Uncharacterized protein</fullName>
    </submittedName>
</protein>
<accession>A0A919R8J2</accession>
<proteinExistence type="predicted"/>
<keyword evidence="3" id="KW-1185">Reference proteome</keyword>
<dbReference type="EMBL" id="BOOU01000104">
    <property type="protein sequence ID" value="GII81632.1"/>
    <property type="molecule type" value="Genomic_DNA"/>
</dbReference>
<reference evidence="2" key="1">
    <citation type="submission" date="2021-01" db="EMBL/GenBank/DDBJ databases">
        <title>Whole genome shotgun sequence of Sphaerisporangium rufum NBRC 109079.</title>
        <authorList>
            <person name="Komaki H."/>
            <person name="Tamura T."/>
        </authorList>
    </citation>
    <scope>NUCLEOTIDE SEQUENCE</scope>
    <source>
        <strain evidence="2">NBRC 109079</strain>
    </source>
</reference>
<name>A0A919R8J2_9ACTN</name>
<organism evidence="2 3">
    <name type="scientific">Sphaerisporangium rufum</name>
    <dbReference type="NCBI Taxonomy" id="1381558"/>
    <lineage>
        <taxon>Bacteria</taxon>
        <taxon>Bacillati</taxon>
        <taxon>Actinomycetota</taxon>
        <taxon>Actinomycetes</taxon>
        <taxon>Streptosporangiales</taxon>
        <taxon>Streptosporangiaceae</taxon>
        <taxon>Sphaerisporangium</taxon>
    </lineage>
</organism>
<dbReference type="Proteomes" id="UP000655287">
    <property type="component" value="Unassembled WGS sequence"/>
</dbReference>
<feature type="transmembrane region" description="Helical" evidence="1">
    <location>
        <begin position="46"/>
        <end position="66"/>
    </location>
</feature>
<sequence>MHVHIRKLSPLRRAAGFGAAAAMSLYLAVKLVWIALEISQGTADKVLLNAVTVVMALTGVALGLALAQPWGARLPDRLVLPIAWIAGGLLVSMIPYMIAAGLVAPSAPEPAATTPAWETALIGAGFAGMAVALLVGLPLFLRERWPRAFTGPVGGARADGRLRWALPPLLLLFAVWLSWASGGTLGLVAAGDVQSRLLMADSALCAAGAGWSLWALGPRGGGRRPVWPPMVVGFVTSGSLFGWGSWKLAWLVAGMYRPVELRWVAVVEHGVAMAAGLAVLGALIQAYRRRTGPPDAP</sequence>
<comment type="caution">
    <text evidence="2">The sequence shown here is derived from an EMBL/GenBank/DDBJ whole genome shotgun (WGS) entry which is preliminary data.</text>
</comment>
<evidence type="ECO:0000256" key="1">
    <source>
        <dbReference type="SAM" id="Phobius"/>
    </source>
</evidence>
<dbReference type="AlphaFoldDB" id="A0A919R8J2"/>
<feature type="transmembrane region" description="Helical" evidence="1">
    <location>
        <begin position="169"/>
        <end position="191"/>
    </location>
</feature>
<keyword evidence="1" id="KW-0812">Transmembrane</keyword>
<feature type="transmembrane region" description="Helical" evidence="1">
    <location>
        <begin position="14"/>
        <end position="34"/>
    </location>
</feature>